<reference evidence="2 3" key="1">
    <citation type="submission" date="2015-07" db="EMBL/GenBank/DDBJ databases">
        <title>Genome sequencing of Kibdelosporangium phytohabitans.</title>
        <authorList>
            <person name="Qin S."/>
            <person name="Xing K."/>
        </authorList>
    </citation>
    <scope>NUCLEOTIDE SEQUENCE [LARGE SCALE GENOMIC DNA]</scope>
    <source>
        <strain evidence="2 3">KLBMP1111</strain>
    </source>
</reference>
<protein>
    <recommendedName>
        <fullName evidence="4">DUF2306 domain-containing protein</fullName>
    </recommendedName>
</protein>
<gene>
    <name evidence="2" type="ORF">AOZ06_31120</name>
</gene>
<keyword evidence="1" id="KW-0472">Membrane</keyword>
<feature type="transmembrane region" description="Helical" evidence="1">
    <location>
        <begin position="77"/>
        <end position="96"/>
    </location>
</feature>
<keyword evidence="1" id="KW-0812">Transmembrane</keyword>
<dbReference type="Proteomes" id="UP000063699">
    <property type="component" value="Chromosome"/>
</dbReference>
<proteinExistence type="predicted"/>
<dbReference type="AlphaFoldDB" id="A0A0N9I8D3"/>
<sequence>MPLALVVLGFLIYQLSPFRELNEAKAPIPPHDGFPLYWPLLLTHMFFGTVTMILVVFQLWPWMRTNHPRFHRVSGRIYVVSAVICGICGLAIVRFAPVVGQIGVSIATITWVAVTVMAFVRARQRKFTKHRRLMLYSFAILMNNVWGVVLANILFAIPGVDMLYIFEAVRWVGFVVNMYLVQWWIYRTENRADIRRWRRQEATA</sequence>
<dbReference type="EMBL" id="CP012752">
    <property type="protein sequence ID" value="ALG15189.1"/>
    <property type="molecule type" value="Genomic_DNA"/>
</dbReference>
<keyword evidence="1" id="KW-1133">Transmembrane helix</keyword>
<name>A0A0N9I8D3_9PSEU</name>
<dbReference type="STRING" id="860235.AOZ06_31120"/>
<feature type="transmembrane region" description="Helical" evidence="1">
    <location>
        <begin position="163"/>
        <end position="186"/>
    </location>
</feature>
<accession>A0A0N9I8D3</accession>
<dbReference type="KEGG" id="kphy:AOZ06_31120"/>
<dbReference type="Pfam" id="PF10067">
    <property type="entry name" value="DUF2306"/>
    <property type="match status" value="1"/>
</dbReference>
<evidence type="ECO:0000313" key="3">
    <source>
        <dbReference type="Proteomes" id="UP000063699"/>
    </source>
</evidence>
<dbReference type="InterPro" id="IPR018750">
    <property type="entry name" value="DUF2306_membrane"/>
</dbReference>
<organism evidence="2 3">
    <name type="scientific">Kibdelosporangium phytohabitans</name>
    <dbReference type="NCBI Taxonomy" id="860235"/>
    <lineage>
        <taxon>Bacteria</taxon>
        <taxon>Bacillati</taxon>
        <taxon>Actinomycetota</taxon>
        <taxon>Actinomycetes</taxon>
        <taxon>Pseudonocardiales</taxon>
        <taxon>Pseudonocardiaceae</taxon>
        <taxon>Kibdelosporangium</taxon>
    </lineage>
</organism>
<feature type="transmembrane region" description="Helical" evidence="1">
    <location>
        <begin position="36"/>
        <end position="57"/>
    </location>
</feature>
<evidence type="ECO:0000313" key="2">
    <source>
        <dbReference type="EMBL" id="ALG15189.1"/>
    </source>
</evidence>
<feature type="transmembrane region" description="Helical" evidence="1">
    <location>
        <begin position="102"/>
        <end position="121"/>
    </location>
</feature>
<evidence type="ECO:0000256" key="1">
    <source>
        <dbReference type="SAM" id="Phobius"/>
    </source>
</evidence>
<feature type="transmembrane region" description="Helical" evidence="1">
    <location>
        <begin position="133"/>
        <end position="157"/>
    </location>
</feature>
<keyword evidence="3" id="KW-1185">Reference proteome</keyword>
<evidence type="ECO:0008006" key="4">
    <source>
        <dbReference type="Google" id="ProtNLM"/>
    </source>
</evidence>